<protein>
    <recommendedName>
        <fullName evidence="1">Glyoxalase/fosfomycin resistance/dioxygenase domain-containing protein</fullName>
    </recommendedName>
</protein>
<proteinExistence type="predicted"/>
<feature type="domain" description="Glyoxalase/fosfomycin resistance/dioxygenase" evidence="1">
    <location>
        <begin position="7"/>
        <end position="124"/>
    </location>
</feature>
<dbReference type="AlphaFoldDB" id="A0A934J1N6"/>
<comment type="caution">
    <text evidence="2">The sequence shown here is derived from an EMBL/GenBank/DDBJ whole genome shotgun (WGS) entry which is preliminary data.</text>
</comment>
<name>A0A934J1N6_9HYPH</name>
<dbReference type="EMBL" id="JAEKMH010000004">
    <property type="protein sequence ID" value="MBJ3786628.1"/>
    <property type="molecule type" value="Genomic_DNA"/>
</dbReference>
<sequence>MSTSIFINVPVRDLEASKAYFKALGFDHNPQFTDETAASIVISDTIYVMLLTHDKFTEFSGKPVPDARTQIAALYALTCDSREHVDRLADAALKAGGTEQREAQDYGFMYGRAIADLDGHVWEYTWMDMSQFPTE</sequence>
<keyword evidence="3" id="KW-1185">Reference proteome</keyword>
<dbReference type="SUPFAM" id="SSF54593">
    <property type="entry name" value="Glyoxalase/Bleomycin resistance protein/Dihydroxybiphenyl dioxygenase"/>
    <property type="match status" value="1"/>
</dbReference>
<accession>A0A934J1N6</accession>
<dbReference type="InterPro" id="IPR004360">
    <property type="entry name" value="Glyas_Fos-R_dOase_dom"/>
</dbReference>
<dbReference type="PANTHER" id="PTHR36503:SF2">
    <property type="entry name" value="BLR2408 PROTEIN"/>
    <property type="match status" value="1"/>
</dbReference>
<organism evidence="2 3">
    <name type="scientific">Devosia sediminis</name>
    <dbReference type="NCBI Taxonomy" id="2798801"/>
    <lineage>
        <taxon>Bacteria</taxon>
        <taxon>Pseudomonadati</taxon>
        <taxon>Pseudomonadota</taxon>
        <taxon>Alphaproteobacteria</taxon>
        <taxon>Hyphomicrobiales</taxon>
        <taxon>Devosiaceae</taxon>
        <taxon>Devosia</taxon>
    </lineage>
</organism>
<evidence type="ECO:0000313" key="2">
    <source>
        <dbReference type="EMBL" id="MBJ3786628.1"/>
    </source>
</evidence>
<evidence type="ECO:0000313" key="3">
    <source>
        <dbReference type="Proteomes" id="UP000602124"/>
    </source>
</evidence>
<evidence type="ECO:0000259" key="1">
    <source>
        <dbReference type="Pfam" id="PF00903"/>
    </source>
</evidence>
<dbReference type="RefSeq" id="WP_198877801.1">
    <property type="nucleotide sequence ID" value="NZ_JAEKMH010000004.1"/>
</dbReference>
<dbReference type="Gene3D" id="3.10.180.10">
    <property type="entry name" value="2,3-Dihydroxybiphenyl 1,2-Dioxygenase, domain 1"/>
    <property type="match status" value="1"/>
</dbReference>
<dbReference type="Pfam" id="PF00903">
    <property type="entry name" value="Glyoxalase"/>
    <property type="match status" value="1"/>
</dbReference>
<dbReference type="InterPro" id="IPR029068">
    <property type="entry name" value="Glyas_Bleomycin-R_OHBP_Dase"/>
</dbReference>
<dbReference type="Proteomes" id="UP000602124">
    <property type="component" value="Unassembled WGS sequence"/>
</dbReference>
<dbReference type="PANTHER" id="PTHR36503">
    <property type="entry name" value="BLR2520 PROTEIN"/>
    <property type="match status" value="1"/>
</dbReference>
<gene>
    <name evidence="2" type="ORF">JEQ47_18020</name>
</gene>
<reference evidence="2" key="1">
    <citation type="submission" date="2020-12" db="EMBL/GenBank/DDBJ databases">
        <title>Devosia sp. MSA67 isolated from Mo River.</title>
        <authorList>
            <person name="Ma F."/>
            <person name="Zi Z."/>
        </authorList>
    </citation>
    <scope>NUCLEOTIDE SEQUENCE</scope>
    <source>
        <strain evidence="2">MSA67</strain>
    </source>
</reference>